<dbReference type="InterPro" id="IPR017871">
    <property type="entry name" value="ABC_transporter-like_CS"/>
</dbReference>
<evidence type="ECO:0000256" key="2">
    <source>
        <dbReference type="ARBA" id="ARBA00022448"/>
    </source>
</evidence>
<reference evidence="7 8" key="1">
    <citation type="journal article" date="2013" name="Genome Announc.">
        <title>Draft Genome Sequence of 'Candidatus Halobonum tyrrellensis' Strain G22, Isolated from the Hypersaline Waters of Lake Tyrrell, Australia.</title>
        <authorList>
            <person name="Ugalde J.A."/>
            <person name="Narasingarao P."/>
            <person name="Kuo S."/>
            <person name="Podell S."/>
            <person name="Allen E.E."/>
        </authorList>
    </citation>
    <scope>NUCLEOTIDE SEQUENCE [LARGE SCALE GENOMIC DNA]</scope>
    <source>
        <strain evidence="7 8">G22</strain>
    </source>
</reference>
<evidence type="ECO:0000259" key="6">
    <source>
        <dbReference type="PROSITE" id="PS50893"/>
    </source>
</evidence>
<evidence type="ECO:0000313" key="7">
    <source>
        <dbReference type="EMBL" id="ESP88115.1"/>
    </source>
</evidence>
<evidence type="ECO:0000256" key="3">
    <source>
        <dbReference type="ARBA" id="ARBA00022741"/>
    </source>
</evidence>
<dbReference type="Gene3D" id="3.40.50.300">
    <property type="entry name" value="P-loop containing nucleotide triphosphate hydrolases"/>
    <property type="match status" value="1"/>
</dbReference>
<dbReference type="GO" id="GO:0016887">
    <property type="term" value="F:ATP hydrolysis activity"/>
    <property type="evidence" value="ECO:0007669"/>
    <property type="project" value="InterPro"/>
</dbReference>
<dbReference type="EMBL" id="ASGZ01000034">
    <property type="protein sequence ID" value="ESP88115.1"/>
    <property type="molecule type" value="Genomic_DNA"/>
</dbReference>
<dbReference type="GO" id="GO:0055085">
    <property type="term" value="P:transmembrane transport"/>
    <property type="evidence" value="ECO:0007669"/>
    <property type="project" value="UniProtKB-ARBA"/>
</dbReference>
<protein>
    <submittedName>
        <fullName evidence="7">Oligopeptide/dipeptide ABC transporter ATPase</fullName>
    </submittedName>
</protein>
<dbReference type="Pfam" id="PF00005">
    <property type="entry name" value="ABC_tran"/>
    <property type="match status" value="1"/>
</dbReference>
<dbReference type="InterPro" id="IPR027417">
    <property type="entry name" value="P-loop_NTPase"/>
</dbReference>
<comment type="similarity">
    <text evidence="1">Belongs to the ABC transporter superfamily.</text>
</comment>
<evidence type="ECO:0000256" key="1">
    <source>
        <dbReference type="ARBA" id="ARBA00005417"/>
    </source>
</evidence>
<keyword evidence="8" id="KW-1185">Reference proteome</keyword>
<dbReference type="STRING" id="1324957.K933_10507"/>
<dbReference type="Proteomes" id="UP000017840">
    <property type="component" value="Unassembled WGS sequence"/>
</dbReference>
<dbReference type="SMART" id="SM00382">
    <property type="entry name" value="AAA"/>
    <property type="match status" value="1"/>
</dbReference>
<evidence type="ECO:0000256" key="5">
    <source>
        <dbReference type="SAM" id="MobiDB-lite"/>
    </source>
</evidence>
<dbReference type="PANTHER" id="PTHR43776:SF7">
    <property type="entry name" value="D,D-DIPEPTIDE TRANSPORT ATP-BINDING PROTEIN DDPF-RELATED"/>
    <property type="match status" value="1"/>
</dbReference>
<evidence type="ECO:0000256" key="4">
    <source>
        <dbReference type="ARBA" id="ARBA00022840"/>
    </source>
</evidence>
<dbReference type="AlphaFoldDB" id="V4HBM7"/>
<dbReference type="InterPro" id="IPR003593">
    <property type="entry name" value="AAA+_ATPase"/>
</dbReference>
<dbReference type="GO" id="GO:0005524">
    <property type="term" value="F:ATP binding"/>
    <property type="evidence" value="ECO:0007669"/>
    <property type="project" value="UniProtKB-KW"/>
</dbReference>
<dbReference type="PATRIC" id="fig|1324957.4.peg.2132"/>
<proteinExistence type="inferred from homology"/>
<dbReference type="NCBIfam" id="TIGR01727">
    <property type="entry name" value="oligo_HPY"/>
    <property type="match status" value="1"/>
</dbReference>
<feature type="region of interest" description="Disordered" evidence="5">
    <location>
        <begin position="1"/>
        <end position="21"/>
    </location>
</feature>
<dbReference type="CDD" id="cd03257">
    <property type="entry name" value="ABC_NikE_OppD_transporters"/>
    <property type="match status" value="1"/>
</dbReference>
<organism evidence="7 8">
    <name type="scientific">Candidatus Halobonum tyrrellensis G22</name>
    <dbReference type="NCBI Taxonomy" id="1324957"/>
    <lineage>
        <taxon>Archaea</taxon>
        <taxon>Methanobacteriati</taxon>
        <taxon>Methanobacteriota</taxon>
        <taxon>Stenosarchaea group</taxon>
        <taxon>Halobacteria</taxon>
        <taxon>Halobacteriales</taxon>
        <taxon>Haloferacaceae</taxon>
        <taxon>Candidatus Halobonum</taxon>
    </lineage>
</organism>
<accession>V4HBM7</accession>
<dbReference type="InterPro" id="IPR003439">
    <property type="entry name" value="ABC_transporter-like_ATP-bd"/>
</dbReference>
<keyword evidence="3" id="KW-0547">Nucleotide-binding</keyword>
<keyword evidence="4" id="KW-0067">ATP-binding</keyword>
<dbReference type="Pfam" id="PF08352">
    <property type="entry name" value="oligo_HPY"/>
    <property type="match status" value="1"/>
</dbReference>
<dbReference type="RefSeq" id="WP_023394684.1">
    <property type="nucleotide sequence ID" value="NZ_ASGZ01000034.1"/>
</dbReference>
<gene>
    <name evidence="7" type="ORF">K933_10507</name>
</gene>
<dbReference type="InterPro" id="IPR050319">
    <property type="entry name" value="ABC_transp_ATP-bind"/>
</dbReference>
<dbReference type="PANTHER" id="PTHR43776">
    <property type="entry name" value="TRANSPORT ATP-BINDING PROTEIN"/>
    <property type="match status" value="1"/>
</dbReference>
<feature type="compositionally biased region" description="Basic and acidic residues" evidence="5">
    <location>
        <begin position="1"/>
        <end position="11"/>
    </location>
</feature>
<comment type="caution">
    <text evidence="7">The sequence shown here is derived from an EMBL/GenBank/DDBJ whole genome shotgun (WGS) entry which is preliminary data.</text>
</comment>
<dbReference type="GO" id="GO:0015833">
    <property type="term" value="P:peptide transport"/>
    <property type="evidence" value="ECO:0007669"/>
    <property type="project" value="InterPro"/>
</dbReference>
<dbReference type="InterPro" id="IPR013563">
    <property type="entry name" value="Oligopep_ABC_C"/>
</dbReference>
<name>V4HBM7_9EURY</name>
<dbReference type="OrthoDB" id="18209at2157"/>
<dbReference type="SUPFAM" id="SSF52540">
    <property type="entry name" value="P-loop containing nucleoside triphosphate hydrolases"/>
    <property type="match status" value="1"/>
</dbReference>
<keyword evidence="2" id="KW-0813">Transport</keyword>
<dbReference type="eggNOG" id="arCOG00184">
    <property type="taxonomic scope" value="Archaea"/>
</dbReference>
<dbReference type="PROSITE" id="PS50893">
    <property type="entry name" value="ABC_TRANSPORTER_2"/>
    <property type="match status" value="1"/>
</dbReference>
<dbReference type="PROSITE" id="PS00211">
    <property type="entry name" value="ABC_TRANSPORTER_1"/>
    <property type="match status" value="1"/>
</dbReference>
<sequence>MTARPEAEPGRDGAAAGRSDEPLVSIRGLKTYYTDSSILSSQPPVQAVDGVDLDVYEGETVGLVGESGCGKTTLGRTLLGLEDATAGTVEASGRDVTDLSRAERREWQENAGMVFQDPEESLNDRMTVGEIVREPLDAHDWPTLTVAVEGDARDRSVEGDAVPAGADGTPDLTVGVDADGSADVAVRDRLPLDADEVDVTVDADAVRVDLLVDERAVREGRVTDLLERVGLNEEHFYRYPHQFSGGQRQRVGIARALALEPDFLVLDEPTSALDVSVQARIINLLDDLQAELGLTYLFITHDLSVVRHIADRVAVMYLGSIVESGPTREVYADPGHPYTVSLLSAIPGSGSPWDGERVTLRGAPPSPRDPPSGCPFATRCPAKIRPDDWSFPEATWRALDALRVLFRTRARAETPTATRAKQLLGMSVDDESLTDAARDVLDAADLPPDARAVVDDAVDDASHGDDRAAAARMREAFGSRCDEEFPAPETGGRGRARTNRCLRREAEYDGARETVERRQHETDGTGG</sequence>
<feature type="domain" description="ABC transporter" evidence="6">
    <location>
        <begin position="26"/>
        <end position="343"/>
    </location>
</feature>
<evidence type="ECO:0000313" key="8">
    <source>
        <dbReference type="Proteomes" id="UP000017840"/>
    </source>
</evidence>